<protein>
    <submittedName>
        <fullName evidence="7">Monooxygenase</fullName>
    </submittedName>
</protein>
<dbReference type="InterPro" id="IPR036188">
    <property type="entry name" value="FAD/NAD-bd_sf"/>
</dbReference>
<dbReference type="AlphaFoldDB" id="A0A7M3T5W9"/>
<evidence type="ECO:0000256" key="5">
    <source>
        <dbReference type="ARBA" id="ARBA00023033"/>
    </source>
</evidence>
<dbReference type="Proteomes" id="UP000503336">
    <property type="component" value="Chromosome"/>
</dbReference>
<dbReference type="InterPro" id="IPR002938">
    <property type="entry name" value="FAD-bd"/>
</dbReference>
<dbReference type="SUPFAM" id="SSF54373">
    <property type="entry name" value="FAD-linked reductases, C-terminal domain"/>
    <property type="match status" value="1"/>
</dbReference>
<evidence type="ECO:0000256" key="2">
    <source>
        <dbReference type="ARBA" id="ARBA00022630"/>
    </source>
</evidence>
<dbReference type="InterPro" id="IPR050493">
    <property type="entry name" value="FAD-dep_Monooxygenase_BioMet"/>
</dbReference>
<reference evidence="7 8" key="1">
    <citation type="submission" date="2020-02" db="EMBL/GenBank/DDBJ databases">
        <title>complete genome sequence of Rhodobacteraceae bacterium.</title>
        <authorList>
            <person name="Park J."/>
            <person name="Kim Y.-S."/>
            <person name="Kim K.-H."/>
        </authorList>
    </citation>
    <scope>NUCLEOTIDE SEQUENCE [LARGE SCALE GENOMIC DNA]</scope>
    <source>
        <strain evidence="7 8">RR4-56</strain>
    </source>
</reference>
<feature type="domain" description="FAD-binding" evidence="6">
    <location>
        <begin position="9"/>
        <end position="324"/>
    </location>
</feature>
<keyword evidence="8" id="KW-1185">Reference proteome</keyword>
<dbReference type="PRINTS" id="PR00420">
    <property type="entry name" value="RNGMNOXGNASE"/>
</dbReference>
<dbReference type="RefSeq" id="WP_165102253.1">
    <property type="nucleotide sequence ID" value="NZ_CP049056.1"/>
</dbReference>
<name>A0A7M3T5W9_9RHOB</name>
<keyword evidence="2" id="KW-0285">Flavoprotein</keyword>
<evidence type="ECO:0000313" key="8">
    <source>
        <dbReference type="Proteomes" id="UP000503336"/>
    </source>
</evidence>
<organism evidence="7 8">
    <name type="scientific">Pikeienuella piscinae</name>
    <dbReference type="NCBI Taxonomy" id="2748098"/>
    <lineage>
        <taxon>Bacteria</taxon>
        <taxon>Pseudomonadati</taxon>
        <taxon>Pseudomonadota</taxon>
        <taxon>Alphaproteobacteria</taxon>
        <taxon>Rhodobacterales</taxon>
        <taxon>Paracoccaceae</taxon>
        <taxon>Pikeienuella</taxon>
    </lineage>
</organism>
<keyword evidence="5 7" id="KW-0503">Monooxygenase</keyword>
<dbReference type="SUPFAM" id="SSF51905">
    <property type="entry name" value="FAD/NAD(P)-binding domain"/>
    <property type="match status" value="1"/>
</dbReference>
<comment type="cofactor">
    <cofactor evidence="1">
        <name>FAD</name>
        <dbReference type="ChEBI" id="CHEBI:57692"/>
    </cofactor>
</comment>
<dbReference type="PANTHER" id="PTHR13789:SF318">
    <property type="entry name" value="GERANYLGERANYL DIPHOSPHATE REDUCTASE"/>
    <property type="match status" value="1"/>
</dbReference>
<evidence type="ECO:0000256" key="3">
    <source>
        <dbReference type="ARBA" id="ARBA00022827"/>
    </source>
</evidence>
<dbReference type="Gene3D" id="3.50.50.60">
    <property type="entry name" value="FAD/NAD(P)-binding domain"/>
    <property type="match status" value="1"/>
</dbReference>
<dbReference type="KEGG" id="hdh:G5B40_19290"/>
<evidence type="ECO:0000313" key="7">
    <source>
        <dbReference type="EMBL" id="QIE57400.1"/>
    </source>
</evidence>
<dbReference type="Pfam" id="PF01494">
    <property type="entry name" value="FAD_binding_3"/>
    <property type="match status" value="1"/>
</dbReference>
<evidence type="ECO:0000256" key="1">
    <source>
        <dbReference type="ARBA" id="ARBA00001974"/>
    </source>
</evidence>
<dbReference type="PANTHER" id="PTHR13789">
    <property type="entry name" value="MONOOXYGENASE"/>
    <property type="match status" value="1"/>
</dbReference>
<evidence type="ECO:0000256" key="4">
    <source>
        <dbReference type="ARBA" id="ARBA00023002"/>
    </source>
</evidence>
<dbReference type="EMBL" id="CP049056">
    <property type="protein sequence ID" value="QIE57400.1"/>
    <property type="molecule type" value="Genomic_DNA"/>
</dbReference>
<keyword evidence="3" id="KW-0274">FAD</keyword>
<proteinExistence type="predicted"/>
<keyword evidence="4" id="KW-0560">Oxidoreductase</keyword>
<sequence>MSYGRKLRAVVAGGGVGGLAAGLALARAGWEVRVFERASAIGEIGAGLQLGPNGWRALDALGVAERVEVEAFEPEAIEMRRGASGRVMARVPLGAAARRRWGGPYLQVHRADLIAALHDALEAAAPGAVIPGAAAVGYENAGAGAALHLVDGREEEADLVVGADGLRSALRSAMLGPEAPRFTGHVAWRATVPAARLETVPAAAATVWAGRGRHAVTYPLRGGALVNFVGLVQEDWRRESWTEPGDPAALRAAYAGWAPELAAIIDAIDAPWRWALFDRAPLPRWSDGRVVLLGDACHPMLPSLAQGAAQALEDAAALAGRLGARPDDIPAALRAHFKERIARVSRVQREARANLVRFHRDDPVTRFGARLVHRLAPSWFQSRLDWLYAG</sequence>
<dbReference type="GO" id="GO:0071949">
    <property type="term" value="F:FAD binding"/>
    <property type="evidence" value="ECO:0007669"/>
    <property type="project" value="InterPro"/>
</dbReference>
<dbReference type="GO" id="GO:0004497">
    <property type="term" value="F:monooxygenase activity"/>
    <property type="evidence" value="ECO:0007669"/>
    <property type="project" value="UniProtKB-KW"/>
</dbReference>
<accession>A0A7M3T5W9</accession>
<gene>
    <name evidence="7" type="ORF">G5B40_19290</name>
</gene>
<evidence type="ECO:0000259" key="6">
    <source>
        <dbReference type="Pfam" id="PF01494"/>
    </source>
</evidence>